<keyword evidence="1" id="KW-0472">Membrane</keyword>
<organism evidence="2 3">
    <name type="scientific">Niallia circulans</name>
    <name type="common">Bacillus circulans</name>
    <dbReference type="NCBI Taxonomy" id="1397"/>
    <lineage>
        <taxon>Bacteria</taxon>
        <taxon>Bacillati</taxon>
        <taxon>Bacillota</taxon>
        <taxon>Bacilli</taxon>
        <taxon>Bacillales</taxon>
        <taxon>Bacillaceae</taxon>
        <taxon>Niallia</taxon>
    </lineage>
</organism>
<reference evidence="2 3" key="1">
    <citation type="submission" date="2015-05" db="EMBL/GenBank/DDBJ databases">
        <title>Whole genome sequence and identification of bacterial endophytes from Costus igneus.</title>
        <authorList>
            <person name="Lee Y.P."/>
            <person name="Gan H.M."/>
            <person name="Eng W."/>
            <person name="Wheatley M.S."/>
            <person name="Caraballo A."/>
            <person name="Polter S."/>
            <person name="Savka M.A."/>
            <person name="Hudson A.O."/>
        </authorList>
    </citation>
    <scope>NUCLEOTIDE SEQUENCE [LARGE SCALE GENOMIC DNA]</scope>
    <source>
        <strain evidence="2 3">RIT379</strain>
    </source>
</reference>
<proteinExistence type="predicted"/>
<evidence type="ECO:0008006" key="4">
    <source>
        <dbReference type="Google" id="ProtNLM"/>
    </source>
</evidence>
<feature type="transmembrane region" description="Helical" evidence="1">
    <location>
        <begin position="21"/>
        <end position="44"/>
    </location>
</feature>
<feature type="transmembrane region" description="Helical" evidence="1">
    <location>
        <begin position="111"/>
        <end position="137"/>
    </location>
</feature>
<accession>A0A0J1IKT0</accession>
<evidence type="ECO:0000313" key="3">
    <source>
        <dbReference type="Proteomes" id="UP000036045"/>
    </source>
</evidence>
<name>A0A0J1IKT0_NIACI</name>
<evidence type="ECO:0000313" key="2">
    <source>
        <dbReference type="EMBL" id="KLV26572.1"/>
    </source>
</evidence>
<feature type="transmembrane region" description="Helical" evidence="1">
    <location>
        <begin position="184"/>
        <end position="204"/>
    </location>
</feature>
<feature type="transmembrane region" description="Helical" evidence="1">
    <location>
        <begin position="157"/>
        <end position="177"/>
    </location>
</feature>
<keyword evidence="3" id="KW-1185">Reference proteome</keyword>
<dbReference type="PATRIC" id="fig|1397.4.peg.5465"/>
<evidence type="ECO:0000256" key="1">
    <source>
        <dbReference type="SAM" id="Phobius"/>
    </source>
</evidence>
<protein>
    <recommendedName>
        <fullName evidence="4">ABC transporter permease</fullName>
    </recommendedName>
</protein>
<sequence length="239" mass="26691">MIIGGYILFHLIKLELRKHKLGWFIRGAIIANIVILGLLCMITFEQIMEGEESFQSFADYSMVAGTMVRGVFVVFASVLISKVIIDEFKNRTALVLFSYPIDRKKIMSAKIVLIFIMTLAMLIISNLFVILSFLGLNQVFHLTIEMNVTINQFRSELLNILVFNVATAGASLVPLYFGMRNYSTPATIGSSLLIVMIMCSSIGTDFSLANIIYIPITLTIVAIGIVNMTIRKMDSIDLQ</sequence>
<dbReference type="Pfam" id="PF12730">
    <property type="entry name" value="ABC2_membrane_4"/>
    <property type="match status" value="1"/>
</dbReference>
<dbReference type="Proteomes" id="UP000036045">
    <property type="component" value="Unassembled WGS sequence"/>
</dbReference>
<dbReference type="EMBL" id="LDPH01000008">
    <property type="protein sequence ID" value="KLV26572.1"/>
    <property type="molecule type" value="Genomic_DNA"/>
</dbReference>
<keyword evidence="1" id="KW-0812">Transmembrane</keyword>
<comment type="caution">
    <text evidence="2">The sequence shown here is derived from an EMBL/GenBank/DDBJ whole genome shotgun (WGS) entry which is preliminary data.</text>
</comment>
<feature type="transmembrane region" description="Helical" evidence="1">
    <location>
        <begin position="210"/>
        <end position="230"/>
    </location>
</feature>
<gene>
    <name evidence="2" type="ORF">ABW02_10755</name>
</gene>
<feature type="transmembrane region" description="Helical" evidence="1">
    <location>
        <begin position="64"/>
        <end position="85"/>
    </location>
</feature>
<keyword evidence="1" id="KW-1133">Transmembrane helix</keyword>
<dbReference type="AlphaFoldDB" id="A0A0J1IKT0"/>